<evidence type="ECO:0000313" key="5">
    <source>
        <dbReference type="EMBL" id="MBF0881837.1"/>
    </source>
</evidence>
<dbReference type="InterPro" id="IPR009057">
    <property type="entry name" value="Homeodomain-like_sf"/>
</dbReference>
<dbReference type="CDD" id="cd06124">
    <property type="entry name" value="cupin_NimR-like_N"/>
    <property type="match status" value="1"/>
</dbReference>
<dbReference type="SUPFAM" id="SSF46689">
    <property type="entry name" value="Homeodomain-like"/>
    <property type="match status" value="1"/>
</dbReference>
<keyword evidence="2" id="KW-0238">DNA-binding</keyword>
<keyword evidence="1" id="KW-0805">Transcription regulation</keyword>
<dbReference type="SUPFAM" id="SSF51182">
    <property type="entry name" value="RmlC-like cupins"/>
    <property type="match status" value="1"/>
</dbReference>
<organism evidence="5 6">
    <name type="scientific">Gluconobacter potus</name>
    <dbReference type="NCBI Taxonomy" id="2724927"/>
    <lineage>
        <taxon>Bacteria</taxon>
        <taxon>Pseudomonadati</taxon>
        <taxon>Pseudomonadota</taxon>
        <taxon>Alphaproteobacteria</taxon>
        <taxon>Acetobacterales</taxon>
        <taxon>Acetobacteraceae</taxon>
        <taxon>Gluconobacter</taxon>
    </lineage>
</organism>
<dbReference type="SMART" id="SM00342">
    <property type="entry name" value="HTH_ARAC"/>
    <property type="match status" value="1"/>
</dbReference>
<reference evidence="5" key="2">
    <citation type="submission" date="2020-11" db="EMBL/GenBank/DDBJ databases">
        <title>Description of novel Gluconobacter species.</title>
        <authorList>
            <person name="Cleenwerck I."/>
            <person name="Cnockaert M."/>
            <person name="Borremans W."/>
            <person name="Wieme A.D."/>
            <person name="De Vuyst L."/>
            <person name="Vandamme P."/>
        </authorList>
    </citation>
    <scope>NUCLEOTIDE SEQUENCE</scope>
    <source>
        <strain evidence="5">R-71646</strain>
    </source>
</reference>
<reference evidence="5" key="1">
    <citation type="submission" date="2020-04" db="EMBL/GenBank/DDBJ databases">
        <authorList>
            <person name="Sombolestani A."/>
        </authorList>
    </citation>
    <scope>NUCLEOTIDE SEQUENCE</scope>
    <source>
        <strain evidence="5">R-71646</strain>
    </source>
</reference>
<dbReference type="PANTHER" id="PTHR11019:SF159">
    <property type="entry name" value="TRANSCRIPTIONAL REGULATOR-RELATED"/>
    <property type="match status" value="1"/>
</dbReference>
<evidence type="ECO:0000259" key="4">
    <source>
        <dbReference type="PROSITE" id="PS01124"/>
    </source>
</evidence>
<name>A0ABR9YJ89_9PROT</name>
<evidence type="ECO:0000313" key="6">
    <source>
        <dbReference type="Proteomes" id="UP000644588"/>
    </source>
</evidence>
<evidence type="ECO:0000256" key="2">
    <source>
        <dbReference type="ARBA" id="ARBA00023125"/>
    </source>
</evidence>
<dbReference type="PANTHER" id="PTHR11019">
    <property type="entry name" value="HTH-TYPE TRANSCRIPTIONAL REGULATOR NIMR"/>
    <property type="match status" value="1"/>
</dbReference>
<dbReference type="Pfam" id="PF12833">
    <property type="entry name" value="HTH_18"/>
    <property type="match status" value="1"/>
</dbReference>
<keyword evidence="6" id="KW-1185">Reference proteome</keyword>
<dbReference type="Pfam" id="PF02311">
    <property type="entry name" value="AraC_binding"/>
    <property type="match status" value="1"/>
</dbReference>
<comment type="caution">
    <text evidence="5">The sequence shown here is derived from an EMBL/GenBank/DDBJ whole genome shotgun (WGS) entry which is preliminary data.</text>
</comment>
<evidence type="ECO:0000256" key="3">
    <source>
        <dbReference type="ARBA" id="ARBA00023163"/>
    </source>
</evidence>
<dbReference type="PROSITE" id="PS01124">
    <property type="entry name" value="HTH_ARAC_FAMILY_2"/>
    <property type="match status" value="1"/>
</dbReference>
<dbReference type="EMBL" id="JABCQF010000001">
    <property type="protein sequence ID" value="MBF0881837.1"/>
    <property type="molecule type" value="Genomic_DNA"/>
</dbReference>
<proteinExistence type="predicted"/>
<sequence length="265" mass="29408">MCANFFMTPAAVDHSSTGTPWLLGGHMKQDTRRIAERHAHARGQIFGIESGVMAIRTEYAYWLIGPGQCLWLPPHIPHEARSHGAVAGWSLYVSAAKCSGLPDEPFLAGGTRLLTALADRLSHDADETRWDAQISRLAECFWHEFLTAPRASVSLPFPKSEQLCRVANTLSDNPADSRDQKDWAKLAAMSLRSFVRHFTLETGLPFSAWRQRLRILNAQEKLARGESVASVALDVGYESLGAFATAFHKNTGYRPSDYARLCRTP</sequence>
<dbReference type="InterPro" id="IPR003313">
    <property type="entry name" value="AraC-bd"/>
</dbReference>
<dbReference type="InterPro" id="IPR018060">
    <property type="entry name" value="HTH_AraC"/>
</dbReference>
<protein>
    <submittedName>
        <fullName evidence="5">Helix-turn-helix transcriptional regulator</fullName>
    </submittedName>
</protein>
<accession>A0ABR9YJ89</accession>
<keyword evidence="3" id="KW-0804">Transcription</keyword>
<feature type="domain" description="HTH araC/xylS-type" evidence="4">
    <location>
        <begin position="164"/>
        <end position="261"/>
    </location>
</feature>
<dbReference type="InterPro" id="IPR011051">
    <property type="entry name" value="RmlC_Cupin_sf"/>
</dbReference>
<evidence type="ECO:0000256" key="1">
    <source>
        <dbReference type="ARBA" id="ARBA00023015"/>
    </source>
</evidence>
<gene>
    <name evidence="5" type="ORF">HKD31_03615</name>
</gene>
<dbReference type="Gene3D" id="1.10.10.60">
    <property type="entry name" value="Homeodomain-like"/>
    <property type="match status" value="1"/>
</dbReference>
<dbReference type="Proteomes" id="UP000644588">
    <property type="component" value="Unassembled WGS sequence"/>
</dbReference>